<name>A0A8W7M2U2_ANOAR</name>
<protein>
    <recommendedName>
        <fullName evidence="4">Transposase domain-containing protein</fullName>
    </recommendedName>
</protein>
<evidence type="ECO:0008006" key="4">
    <source>
        <dbReference type="Google" id="ProtNLM"/>
    </source>
</evidence>
<organism evidence="2 3">
    <name type="scientific">Anopheles arabiensis</name>
    <name type="common">Mosquito</name>
    <dbReference type="NCBI Taxonomy" id="7173"/>
    <lineage>
        <taxon>Eukaryota</taxon>
        <taxon>Metazoa</taxon>
        <taxon>Ecdysozoa</taxon>
        <taxon>Arthropoda</taxon>
        <taxon>Hexapoda</taxon>
        <taxon>Insecta</taxon>
        <taxon>Pterygota</taxon>
        <taxon>Neoptera</taxon>
        <taxon>Endopterygota</taxon>
        <taxon>Diptera</taxon>
        <taxon>Nematocera</taxon>
        <taxon>Culicoidea</taxon>
        <taxon>Culicidae</taxon>
        <taxon>Anophelinae</taxon>
        <taxon>Anopheles</taxon>
    </lineage>
</organism>
<feature type="compositionally biased region" description="Low complexity" evidence="1">
    <location>
        <begin position="84"/>
        <end position="96"/>
    </location>
</feature>
<dbReference type="PANTHER" id="PTHR33053:SF9">
    <property type="entry name" value="AGAP000105-PA"/>
    <property type="match status" value="1"/>
</dbReference>
<feature type="compositionally biased region" description="Acidic residues" evidence="1">
    <location>
        <begin position="97"/>
        <end position="109"/>
    </location>
</feature>
<dbReference type="AlphaFoldDB" id="A0A8W7M2U2"/>
<dbReference type="PANTHER" id="PTHR33053">
    <property type="entry name" value="PROTEIN, PUTATIVE-RELATED"/>
    <property type="match status" value="1"/>
</dbReference>
<accession>A0A8W7M2U2</accession>
<dbReference type="Proteomes" id="UP000075840">
    <property type="component" value="Unassembled WGS sequence"/>
</dbReference>
<sequence length="703" mass="80409">MLSKRIKKSGQLYRARDRVERVRRINGDQYNQLLHTTTARPSEDKFHKVSVRVAYRSVYDNTLTYDNVSDAICESTGSKHDSNISESNTSSNNNDDMFSDVESMSDDETGLDKHSDDDAMLDEPDFDKMDTSDCLKYWALSTKQTHYSMNMLLKILRKKMNMCLPKDARTFLKTNRNGPEISKIGDGLFWYRGVKEGLTKHLRFVKVPSTLSLNIFIDGLPLSKSSPTQFWPILANIYEMPQLSPFTIAIYAGRSKPNDLDKYLKQLVSELNTLIDGGTIINQTKIAIRVRAVIADTPARSFIKGVANFNSADGCLKCTCEAEFNEDGRCMVYKGVNAPPRTDKGFRGEEYGNHHKCRSPFIDLKKFDIVKGIPVADILHLIHYGMMRRFVLGWRDGKLGLKTKWSAQLAEEISSLLVKIRLPVEIHRSFRGVDMARFWKATEYGSFLNYASIVILKDRMSEMYFEHFKLFFCAITLMSSKAYINNWKMAGEMLNRFVIDFEALYGERYLTSNIHNLQHICEEVLKFGPLYSFSTYPFENHLQILKALMRSGYNEIQQVFKRLSELEEFHIPTSFASKKVSKPSIFVQKNGKIVLKLLDYILRNDECNSWFLTKENCIAKFSNAAQVGNSIQVCGRMLNNKSDFFRSPFPSSVLNIYKGFSNDLSLNDIQLSVSDIKCKLVAVNLDPLSETVFIPLIHSLSIS</sequence>
<reference evidence="2" key="1">
    <citation type="submission" date="2022-08" db="UniProtKB">
        <authorList>
            <consortium name="EnsemblMetazoa"/>
        </authorList>
    </citation>
    <scope>IDENTIFICATION</scope>
    <source>
        <strain evidence="2">Dongola</strain>
    </source>
</reference>
<evidence type="ECO:0000256" key="1">
    <source>
        <dbReference type="SAM" id="MobiDB-lite"/>
    </source>
</evidence>
<keyword evidence="3" id="KW-1185">Reference proteome</keyword>
<dbReference type="EnsemblMetazoa" id="AARA005874-RA">
    <property type="protein sequence ID" value="AARA005874-PA"/>
    <property type="gene ID" value="AARA005874"/>
</dbReference>
<dbReference type="EMBL" id="APCN01005128">
    <property type="status" value="NOT_ANNOTATED_CDS"/>
    <property type="molecule type" value="Genomic_DNA"/>
</dbReference>
<evidence type="ECO:0000313" key="2">
    <source>
        <dbReference type="EnsemblMetazoa" id="AARA005874-PA"/>
    </source>
</evidence>
<proteinExistence type="predicted"/>
<evidence type="ECO:0000313" key="3">
    <source>
        <dbReference type="Proteomes" id="UP000075840"/>
    </source>
</evidence>
<feature type="region of interest" description="Disordered" evidence="1">
    <location>
        <begin position="76"/>
        <end position="123"/>
    </location>
</feature>